<accession>A0A5J4QW78</accession>
<dbReference type="Pfam" id="PF03465">
    <property type="entry name" value="eRF1_3"/>
    <property type="match status" value="1"/>
</dbReference>
<dbReference type="InterPro" id="IPR029064">
    <property type="entry name" value="Ribosomal_eL30-like_sf"/>
</dbReference>
<dbReference type="Proteomes" id="UP000324800">
    <property type="component" value="Unassembled WGS sequence"/>
</dbReference>
<feature type="non-terminal residue" evidence="8">
    <location>
        <position position="123"/>
    </location>
</feature>
<comment type="similarity">
    <text evidence="3">Belongs to the eukaryotic release factor 1 family. Pelota subfamily.</text>
</comment>
<dbReference type="GO" id="GO:0070481">
    <property type="term" value="P:nuclear-transcribed mRNA catabolic process, non-stop decay"/>
    <property type="evidence" value="ECO:0007669"/>
    <property type="project" value="InterPro"/>
</dbReference>
<protein>
    <recommendedName>
        <fullName evidence="7">eRF1 domain-containing protein</fullName>
    </recommendedName>
</protein>
<evidence type="ECO:0000313" key="8">
    <source>
        <dbReference type="EMBL" id="KAA6325120.1"/>
    </source>
</evidence>
<keyword evidence="4" id="KW-0963">Cytoplasm</keyword>
<feature type="region of interest" description="Disordered" evidence="6">
    <location>
        <begin position="97"/>
        <end position="123"/>
    </location>
</feature>
<organism evidence="8 9">
    <name type="scientific">Streblomastix strix</name>
    <dbReference type="NCBI Taxonomy" id="222440"/>
    <lineage>
        <taxon>Eukaryota</taxon>
        <taxon>Metamonada</taxon>
        <taxon>Preaxostyla</taxon>
        <taxon>Oxymonadida</taxon>
        <taxon>Streblomastigidae</taxon>
        <taxon>Streblomastix</taxon>
    </lineage>
</organism>
<evidence type="ECO:0000259" key="7">
    <source>
        <dbReference type="Pfam" id="PF03465"/>
    </source>
</evidence>
<comment type="caution">
    <text evidence="8">The sequence shown here is derived from an EMBL/GenBank/DDBJ whole genome shotgun (WGS) entry which is preliminary data.</text>
</comment>
<dbReference type="InterPro" id="IPR004405">
    <property type="entry name" value="TF_pelota"/>
</dbReference>
<dbReference type="EMBL" id="SNRW01044200">
    <property type="protein sequence ID" value="KAA6325120.1"/>
    <property type="molecule type" value="Genomic_DNA"/>
</dbReference>
<dbReference type="SUPFAM" id="SSF55315">
    <property type="entry name" value="L30e-like"/>
    <property type="match status" value="1"/>
</dbReference>
<dbReference type="InterPro" id="IPR005142">
    <property type="entry name" value="eRF1_3"/>
</dbReference>
<feature type="non-terminal residue" evidence="8">
    <location>
        <position position="1"/>
    </location>
</feature>
<reference evidence="8 9" key="1">
    <citation type="submission" date="2019-03" db="EMBL/GenBank/DDBJ databases">
        <title>Single cell metagenomics reveals metabolic interactions within the superorganism composed of flagellate Streblomastix strix and complex community of Bacteroidetes bacteria on its surface.</title>
        <authorList>
            <person name="Treitli S.C."/>
            <person name="Kolisko M."/>
            <person name="Husnik F."/>
            <person name="Keeling P."/>
            <person name="Hampl V."/>
        </authorList>
    </citation>
    <scope>NUCLEOTIDE SEQUENCE [LARGE SCALE GENOMIC DNA]</scope>
    <source>
        <strain evidence="8">ST1C</strain>
    </source>
</reference>
<evidence type="ECO:0000256" key="1">
    <source>
        <dbReference type="ARBA" id="ARBA00001968"/>
    </source>
</evidence>
<dbReference type="AlphaFoldDB" id="A0A5J4QW78"/>
<dbReference type="GO" id="GO:0032790">
    <property type="term" value="P:ribosome disassembly"/>
    <property type="evidence" value="ECO:0007669"/>
    <property type="project" value="TreeGrafter"/>
</dbReference>
<proteinExistence type="inferred from homology"/>
<dbReference type="GO" id="GO:0046872">
    <property type="term" value="F:metal ion binding"/>
    <property type="evidence" value="ECO:0007669"/>
    <property type="project" value="UniProtKB-KW"/>
</dbReference>
<gene>
    <name evidence="8" type="ORF">EZS28_054109</name>
</gene>
<dbReference type="FunFam" id="3.30.1330.30:FF:000008">
    <property type="entry name" value="Protein pelota homolog"/>
    <property type="match status" value="1"/>
</dbReference>
<dbReference type="OrthoDB" id="10249111at2759"/>
<comment type="subcellular location">
    <subcellularLocation>
        <location evidence="2">Cytoplasm</location>
    </subcellularLocation>
</comment>
<dbReference type="GO" id="GO:0070651">
    <property type="term" value="P:nonfunctional rRNA decay"/>
    <property type="evidence" value="ECO:0007669"/>
    <property type="project" value="TreeGrafter"/>
</dbReference>
<dbReference type="GO" id="GO:0071025">
    <property type="term" value="P:RNA surveillance"/>
    <property type="evidence" value="ECO:0007669"/>
    <property type="project" value="InterPro"/>
</dbReference>
<keyword evidence="5" id="KW-0479">Metal-binding</keyword>
<dbReference type="PANTHER" id="PTHR10853">
    <property type="entry name" value="PELOTA"/>
    <property type="match status" value="1"/>
</dbReference>
<evidence type="ECO:0000313" key="9">
    <source>
        <dbReference type="Proteomes" id="UP000324800"/>
    </source>
</evidence>
<comment type="cofactor">
    <cofactor evidence="1">
        <name>a divalent metal cation</name>
        <dbReference type="ChEBI" id="CHEBI:60240"/>
    </cofactor>
</comment>
<dbReference type="GO" id="GO:0005737">
    <property type="term" value="C:cytoplasm"/>
    <property type="evidence" value="ECO:0007669"/>
    <property type="project" value="UniProtKB-SubCell"/>
</dbReference>
<evidence type="ECO:0000256" key="2">
    <source>
        <dbReference type="ARBA" id="ARBA00004496"/>
    </source>
</evidence>
<dbReference type="GO" id="GO:0070966">
    <property type="term" value="P:nuclear-transcribed mRNA catabolic process, no-go decay"/>
    <property type="evidence" value="ECO:0007669"/>
    <property type="project" value="InterPro"/>
</dbReference>
<name>A0A5J4QW78_9EUKA</name>
<feature type="domain" description="eRF1" evidence="7">
    <location>
        <begin position="5"/>
        <end position="98"/>
    </location>
</feature>
<sequence>TDEIILTRFFNILAENNDKATYGKKHCIRAVELGAVELLLLSDRILRKSVGEERQQCINLMRKVKQANGKTSIFSDMHTSGEQLTKMGGYASILRYPLPDDDIEEEDDDSQSNTSDDDDEEEE</sequence>
<evidence type="ECO:0000256" key="4">
    <source>
        <dbReference type="ARBA" id="ARBA00022490"/>
    </source>
</evidence>
<dbReference type="Gene3D" id="3.30.1330.30">
    <property type="match status" value="1"/>
</dbReference>
<evidence type="ECO:0000256" key="5">
    <source>
        <dbReference type="ARBA" id="ARBA00022723"/>
    </source>
</evidence>
<dbReference type="PANTHER" id="PTHR10853:SF0">
    <property type="entry name" value="PROTEIN PELOTA HOMOLOG"/>
    <property type="match status" value="1"/>
</dbReference>
<evidence type="ECO:0000256" key="6">
    <source>
        <dbReference type="SAM" id="MobiDB-lite"/>
    </source>
</evidence>
<feature type="compositionally biased region" description="Acidic residues" evidence="6">
    <location>
        <begin position="99"/>
        <end position="123"/>
    </location>
</feature>
<evidence type="ECO:0000256" key="3">
    <source>
        <dbReference type="ARBA" id="ARBA00009504"/>
    </source>
</evidence>